<organism evidence="3 4">
    <name type="scientific">Arthrobacter terricola</name>
    <dbReference type="NCBI Taxonomy" id="2547396"/>
    <lineage>
        <taxon>Bacteria</taxon>
        <taxon>Bacillati</taxon>
        <taxon>Actinomycetota</taxon>
        <taxon>Actinomycetes</taxon>
        <taxon>Micrococcales</taxon>
        <taxon>Micrococcaceae</taxon>
        <taxon>Arthrobacter</taxon>
    </lineage>
</organism>
<proteinExistence type="predicted"/>
<keyword evidence="2" id="KW-0472">Membrane</keyword>
<accession>A0A4R5K9X5</accession>
<feature type="region of interest" description="Disordered" evidence="1">
    <location>
        <begin position="60"/>
        <end position="102"/>
    </location>
</feature>
<evidence type="ECO:0000256" key="2">
    <source>
        <dbReference type="SAM" id="Phobius"/>
    </source>
</evidence>
<gene>
    <name evidence="3" type="ORF">E1809_20120</name>
</gene>
<dbReference type="EMBL" id="SMRU01000028">
    <property type="protein sequence ID" value="TDF91632.1"/>
    <property type="molecule type" value="Genomic_DNA"/>
</dbReference>
<dbReference type="AlphaFoldDB" id="A0A4R5K9X5"/>
<sequence length="184" mass="20863">MFRLVGLLLWSLLWLTAKVAWYAAIALVRLMVFCFGIVLRVFVVLFAGVSREIADGAAARKRASASQKPPSHKVNTRSPRAGTPVKPVPQVRNMSTPGAPEVPVDVETLIRQNKRRDRSRAASEWFRMWDEALTPAQQKEKQVLRLARESGRSIADHSFGLFPGDYIREELDRQMKERPHLTDT</sequence>
<feature type="transmembrane region" description="Helical" evidence="2">
    <location>
        <begin position="30"/>
        <end position="50"/>
    </location>
</feature>
<reference evidence="3 4" key="1">
    <citation type="submission" date="2019-03" db="EMBL/GenBank/DDBJ databases">
        <title>Whole genome sequence of Arthrobacter sp JH1-1.</title>
        <authorList>
            <person name="Trinh H.N."/>
        </authorList>
    </citation>
    <scope>NUCLEOTIDE SEQUENCE [LARGE SCALE GENOMIC DNA]</scope>
    <source>
        <strain evidence="3 4">JH1-1</strain>
    </source>
</reference>
<protein>
    <submittedName>
        <fullName evidence="3">Uncharacterized protein</fullName>
    </submittedName>
</protein>
<keyword evidence="2" id="KW-0812">Transmembrane</keyword>
<evidence type="ECO:0000313" key="4">
    <source>
        <dbReference type="Proteomes" id="UP000295511"/>
    </source>
</evidence>
<evidence type="ECO:0000313" key="3">
    <source>
        <dbReference type="EMBL" id="TDF91632.1"/>
    </source>
</evidence>
<dbReference type="RefSeq" id="WP_133206023.1">
    <property type="nucleotide sequence ID" value="NZ_SMRU01000028.1"/>
</dbReference>
<comment type="caution">
    <text evidence="3">The sequence shown here is derived from an EMBL/GenBank/DDBJ whole genome shotgun (WGS) entry which is preliminary data.</text>
</comment>
<dbReference type="Proteomes" id="UP000295511">
    <property type="component" value="Unassembled WGS sequence"/>
</dbReference>
<keyword evidence="4" id="KW-1185">Reference proteome</keyword>
<keyword evidence="2" id="KW-1133">Transmembrane helix</keyword>
<name>A0A4R5K9X5_9MICC</name>
<evidence type="ECO:0000256" key="1">
    <source>
        <dbReference type="SAM" id="MobiDB-lite"/>
    </source>
</evidence>